<gene>
    <name evidence="3" type="ORF">LKD48_02885</name>
</gene>
<feature type="transmembrane region" description="Helical" evidence="2">
    <location>
        <begin position="591"/>
        <end position="610"/>
    </location>
</feature>
<reference evidence="3 4" key="1">
    <citation type="submission" date="2021-10" db="EMBL/GenBank/DDBJ databases">
        <title>Anaerobic single-cell dispensing facilitates the cultivation of human gut bacteria.</title>
        <authorList>
            <person name="Afrizal A."/>
        </authorList>
    </citation>
    <scope>NUCLEOTIDE SEQUENCE [LARGE SCALE GENOMIC DNA]</scope>
    <source>
        <strain evidence="3 4">CLA-AA-H224</strain>
    </source>
</reference>
<feature type="transmembrane region" description="Helical" evidence="2">
    <location>
        <begin position="720"/>
        <end position="746"/>
    </location>
</feature>
<feature type="coiled-coil region" evidence="1">
    <location>
        <begin position="495"/>
        <end position="522"/>
    </location>
</feature>
<proteinExistence type="predicted"/>
<accession>A0AAE3E392</accession>
<name>A0AAE3E392_9FIRM</name>
<evidence type="ECO:0000313" key="4">
    <source>
        <dbReference type="Proteomes" id="UP001198200"/>
    </source>
</evidence>
<evidence type="ECO:0008006" key="5">
    <source>
        <dbReference type="Google" id="ProtNLM"/>
    </source>
</evidence>
<protein>
    <recommendedName>
        <fullName evidence="5">ABC-type transport system involved in multi-copper enzyme maturation, permease component</fullName>
    </recommendedName>
</protein>
<feature type="transmembrane region" description="Helical" evidence="2">
    <location>
        <begin position="631"/>
        <end position="655"/>
    </location>
</feature>
<sequence>MIRAEWKKLLRQRWLIGIAILLIFVDVGLFLNTQYTEKKDCVAAVPLFAKYQKETANMTNEQAQECLTDQLNMLSNFQFVQIALNGEVDEGFLQGLVEENPNILDEYRQAGYEENPLALTTKIQVISELLEQYQNVSGYQAYLESIQAQYKQMKDSSFYEGRPYAEAQGKKTVEDFAKLQGTKLEIGMNWGVEALMEEQISSVILILLALGICIVLVSQDRTYDMFGLLRSCRRGHGYLIVAKFATALTAVLLFGIVMYGSQVAIAWKLYGMGNLNRPMQSVNLLNESARQLTVGGYLLDYYLRHLIAVLVLTAFMLCLFLSVYSTMTVLAVVGICAVLCAVGYWKVSEIAANSWIHFLNPVAWFLSSQLYESYWNINLFGKPVNALTANSCFQLVVVIGCVADSGLLGRRIPGKLRVASGQIQKWIEAARERLWYPSSVVGQEWRKQLIKNGIVWMMIIVAILLVYGMRTTPVTVGQTEKIYHEYAKKYEGIADQTLIEALQQEKEQFDKLRQRQAELTEKWKKKEVSNEQYASISAMIDHMLQNEAGLTRAIEQADTLVNWSEAHDLQLFFTDDSIGRYLFENASMDQYRGAVLLFAVIVLLSGIFPGERKNEMQNMLLCTKNGRRPLFVAKYVLGVVIACIVSGGFTVIHLFSASKMYDFSLWKVPLQSIRQAQVIDVQLSVRGYLVWTSVMQMMGVVCAAVSFLSISVRMKNRLYAVLVGAVLFVLPVVISGAGLSNIFDLWLAKVFLFGTQTLKQGFGEQIGYLILLVAVASVFTAGAWRAYQRKRRAR</sequence>
<dbReference type="RefSeq" id="WP_308731133.1">
    <property type="nucleotide sequence ID" value="NZ_JAJEQN010000005.1"/>
</dbReference>
<evidence type="ECO:0000256" key="1">
    <source>
        <dbReference type="SAM" id="Coils"/>
    </source>
</evidence>
<evidence type="ECO:0000256" key="2">
    <source>
        <dbReference type="SAM" id="Phobius"/>
    </source>
</evidence>
<dbReference type="Proteomes" id="UP001198200">
    <property type="component" value="Unassembled WGS sequence"/>
</dbReference>
<feature type="transmembrane region" description="Helical" evidence="2">
    <location>
        <begin position="766"/>
        <end position="787"/>
    </location>
</feature>
<keyword evidence="2" id="KW-0472">Membrane</keyword>
<dbReference type="AlphaFoldDB" id="A0AAE3E392"/>
<feature type="transmembrane region" description="Helical" evidence="2">
    <location>
        <begin position="328"/>
        <end position="345"/>
    </location>
</feature>
<keyword evidence="2" id="KW-0812">Transmembrane</keyword>
<keyword evidence="1" id="KW-0175">Coiled coil</keyword>
<feature type="transmembrane region" description="Helical" evidence="2">
    <location>
        <begin position="688"/>
        <end position="708"/>
    </location>
</feature>
<feature type="transmembrane region" description="Helical" evidence="2">
    <location>
        <begin position="453"/>
        <end position="469"/>
    </location>
</feature>
<comment type="caution">
    <text evidence="3">The sequence shown here is derived from an EMBL/GenBank/DDBJ whole genome shotgun (WGS) entry which is preliminary data.</text>
</comment>
<keyword evidence="2" id="KW-1133">Transmembrane helix</keyword>
<keyword evidence="4" id="KW-1185">Reference proteome</keyword>
<feature type="transmembrane region" description="Helical" evidence="2">
    <location>
        <begin position="387"/>
        <end position="408"/>
    </location>
</feature>
<evidence type="ECO:0000313" key="3">
    <source>
        <dbReference type="EMBL" id="MCC2220596.1"/>
    </source>
</evidence>
<feature type="transmembrane region" description="Helical" evidence="2">
    <location>
        <begin position="200"/>
        <end position="217"/>
    </location>
</feature>
<feature type="transmembrane region" description="Helical" evidence="2">
    <location>
        <begin position="302"/>
        <end position="321"/>
    </location>
</feature>
<feature type="transmembrane region" description="Helical" evidence="2">
    <location>
        <begin position="238"/>
        <end position="260"/>
    </location>
</feature>
<dbReference type="EMBL" id="JAJEQN010000005">
    <property type="protein sequence ID" value="MCC2220596.1"/>
    <property type="molecule type" value="Genomic_DNA"/>
</dbReference>
<feature type="transmembrane region" description="Helical" evidence="2">
    <location>
        <begin position="12"/>
        <end position="31"/>
    </location>
</feature>
<organism evidence="3 4">
    <name type="scientific">Anthropogastromicrobium aceti</name>
    <dbReference type="NCBI Taxonomy" id="2981768"/>
    <lineage>
        <taxon>Bacteria</taxon>
        <taxon>Bacillati</taxon>
        <taxon>Bacillota</taxon>
        <taxon>Clostridia</taxon>
        <taxon>Lachnospirales</taxon>
        <taxon>Lachnospiraceae</taxon>
        <taxon>Anthropogastromicrobium</taxon>
    </lineage>
</organism>